<sequence>MKLTKAEMLINEVAEQLSTMKVNVPVGERKNISVKKIQVTQDEVIRSMSGSNGPRAYTPPGEYTALYMNDSLWMSDTFSERMDHLWFIRKCISNEYKSVIVTGLGLGMVIHGLVRLAPTVERITVVEKNVDVLNLLSQHYAEMCFNAGIEIEFIRADAWVAGGGIQQHDAAWHDIWPTIDEDNLTEFAEIKDLYSSCVEHYQECWGEKQLRDPALYMIMLNEFAKVMNANSNVLDSVVSDSADTNSTKKDGK</sequence>
<proteinExistence type="predicted"/>
<protein>
    <submittedName>
        <fullName evidence="1">Methyltransferase</fullName>
    </submittedName>
</protein>
<dbReference type="Gene3D" id="3.40.50.150">
    <property type="entry name" value="Vaccinia Virus protein VP39"/>
    <property type="match status" value="1"/>
</dbReference>
<dbReference type="EMBL" id="KP790008">
    <property type="protein sequence ID" value="AKC02824.1"/>
    <property type="molecule type" value="Genomic_DNA"/>
</dbReference>
<keyword evidence="1" id="KW-0489">Methyltransferase</keyword>
<evidence type="ECO:0000313" key="2">
    <source>
        <dbReference type="Proteomes" id="UP000033020"/>
    </source>
</evidence>
<dbReference type="SUPFAM" id="SSF53335">
    <property type="entry name" value="S-adenosyl-L-methionine-dependent methyltransferases"/>
    <property type="match status" value="1"/>
</dbReference>
<reference evidence="1 2" key="1">
    <citation type="journal article" date="2015" name="Sci. Rep.">
        <title>Bacteriophages of wastewater foaming-associated filamentous Gordonia reduce host levels in raw activated sludge.</title>
        <authorList>
            <person name="Liu M."/>
            <person name="Gill J.J."/>
            <person name="Young R."/>
            <person name="Summer E.J."/>
        </authorList>
    </citation>
    <scope>NUCLEOTIDE SEQUENCE [LARGE SCALE GENOMIC DNA]</scope>
</reference>
<keyword evidence="1" id="KW-0808">Transferase</keyword>
<dbReference type="GO" id="GO:0008168">
    <property type="term" value="F:methyltransferase activity"/>
    <property type="evidence" value="ECO:0007669"/>
    <property type="project" value="UniProtKB-KW"/>
</dbReference>
<dbReference type="GO" id="GO:0032259">
    <property type="term" value="P:methylation"/>
    <property type="evidence" value="ECO:0007669"/>
    <property type="project" value="UniProtKB-KW"/>
</dbReference>
<evidence type="ECO:0000313" key="1">
    <source>
        <dbReference type="EMBL" id="AKC02824.1"/>
    </source>
</evidence>
<dbReference type="KEGG" id="vg:26795131"/>
<gene>
    <name evidence="1" type="ORF">GordTnk2_84</name>
</gene>
<keyword evidence="2" id="KW-1185">Reference proteome</keyword>
<organism evidence="1 2">
    <name type="scientific">Gordonia phage GordTnk2</name>
    <dbReference type="NCBI Taxonomy" id="1622192"/>
    <lineage>
        <taxon>Viruses</taxon>
        <taxon>Duplodnaviria</taxon>
        <taxon>Heunggongvirae</taxon>
        <taxon>Uroviricota</taxon>
        <taxon>Caudoviricetes</taxon>
        <taxon>Gordtnkvirus</taxon>
        <taxon>Gordtnkvirus gordtnk2</taxon>
    </lineage>
</organism>
<dbReference type="GeneID" id="26795131"/>
<accession>A0A0E3T6J2</accession>
<dbReference type="Proteomes" id="UP000033020">
    <property type="component" value="Segment"/>
</dbReference>
<name>A0A0E3T6J2_9CAUD</name>
<dbReference type="RefSeq" id="YP_009223992.1">
    <property type="nucleotide sequence ID" value="NC_029074.1"/>
</dbReference>
<dbReference type="InterPro" id="IPR029063">
    <property type="entry name" value="SAM-dependent_MTases_sf"/>
</dbReference>